<dbReference type="Gene3D" id="1.25.40.20">
    <property type="entry name" value="Ankyrin repeat-containing domain"/>
    <property type="match status" value="1"/>
</dbReference>
<evidence type="ECO:0000256" key="2">
    <source>
        <dbReference type="ARBA" id="ARBA00023043"/>
    </source>
</evidence>
<dbReference type="SMART" id="SM00248">
    <property type="entry name" value="ANK"/>
    <property type="match status" value="3"/>
</dbReference>
<dbReference type="Proteomes" id="UP000054560">
    <property type="component" value="Unassembled WGS sequence"/>
</dbReference>
<keyword evidence="4" id="KW-0732">Signal</keyword>
<dbReference type="OrthoDB" id="194358at2759"/>
<keyword evidence="6" id="KW-1185">Reference proteome</keyword>
<dbReference type="PROSITE" id="PS50297">
    <property type="entry name" value="ANK_REP_REGION"/>
    <property type="match status" value="1"/>
</dbReference>
<dbReference type="RefSeq" id="XP_014160314.1">
    <property type="nucleotide sequence ID" value="XM_014304839.1"/>
</dbReference>
<dbReference type="PROSITE" id="PS50088">
    <property type="entry name" value="ANK_REPEAT"/>
    <property type="match status" value="2"/>
</dbReference>
<dbReference type="eggNOG" id="KOG4177">
    <property type="taxonomic scope" value="Eukaryota"/>
</dbReference>
<sequence length="288" mass="31198">MLGLTRIGLACLALTATQPNGAEASDLDVKLWMNCGHKGVLEDCRAAIAGGVDINKLDETGANALHYAVFHNHDEVVTFLANNGADMDAMAVGNELTALDLAAFHGYPKCAKALIEGGASPNIFNKDGFSPVFRTMLGKSPEHLEVLEYLLREGGVPHDTKMYTTLSLFDVAKTYEEHNEGYMQLMRELNIGATKVMDMEVLADILEGKDVTQGPEAKAVENFLGVSIDELIRGMRAGGSDREEMSQLLYEKLQDVDPAAVRAAIEMVESSDFPANDANDVTDETDEL</sequence>
<evidence type="ECO:0000313" key="5">
    <source>
        <dbReference type="EMBL" id="KNC86412.1"/>
    </source>
</evidence>
<evidence type="ECO:0000313" key="6">
    <source>
        <dbReference type="Proteomes" id="UP000054560"/>
    </source>
</evidence>
<dbReference type="PANTHER" id="PTHR24171">
    <property type="entry name" value="ANKYRIN REPEAT DOMAIN-CONTAINING PROTEIN 39-RELATED"/>
    <property type="match status" value="1"/>
</dbReference>
<protein>
    <submittedName>
        <fullName evidence="5">Uncharacterized protein</fullName>
    </submittedName>
</protein>
<dbReference type="InterPro" id="IPR036770">
    <property type="entry name" value="Ankyrin_rpt-contain_sf"/>
</dbReference>
<dbReference type="EMBL" id="KQ241653">
    <property type="protein sequence ID" value="KNC86412.1"/>
    <property type="molecule type" value="Genomic_DNA"/>
</dbReference>
<feature type="repeat" description="ANK" evidence="3">
    <location>
        <begin position="94"/>
        <end position="126"/>
    </location>
</feature>
<dbReference type="Pfam" id="PF12796">
    <property type="entry name" value="Ank_2"/>
    <property type="match status" value="1"/>
</dbReference>
<feature type="chain" id="PRO_5005539355" evidence="4">
    <location>
        <begin position="25"/>
        <end position="288"/>
    </location>
</feature>
<dbReference type="PANTHER" id="PTHR24171:SF8">
    <property type="entry name" value="BRCA1-ASSOCIATED RING DOMAIN PROTEIN 1"/>
    <property type="match status" value="1"/>
</dbReference>
<gene>
    <name evidence="5" type="ORF">SARC_01462</name>
</gene>
<feature type="repeat" description="ANK" evidence="3">
    <location>
        <begin position="60"/>
        <end position="92"/>
    </location>
</feature>
<keyword evidence="1" id="KW-0677">Repeat</keyword>
<organism evidence="5 6">
    <name type="scientific">Sphaeroforma arctica JP610</name>
    <dbReference type="NCBI Taxonomy" id="667725"/>
    <lineage>
        <taxon>Eukaryota</taxon>
        <taxon>Ichthyosporea</taxon>
        <taxon>Ichthyophonida</taxon>
        <taxon>Sphaeroforma</taxon>
    </lineage>
</organism>
<dbReference type="STRING" id="667725.A0A0L0GBM0"/>
<dbReference type="AlphaFoldDB" id="A0A0L0GBM0"/>
<evidence type="ECO:0000256" key="1">
    <source>
        <dbReference type="ARBA" id="ARBA00022737"/>
    </source>
</evidence>
<dbReference type="SUPFAM" id="SSF48403">
    <property type="entry name" value="Ankyrin repeat"/>
    <property type="match status" value="1"/>
</dbReference>
<proteinExistence type="predicted"/>
<name>A0A0L0GBM0_9EUKA</name>
<evidence type="ECO:0000256" key="3">
    <source>
        <dbReference type="PROSITE-ProRule" id="PRU00023"/>
    </source>
</evidence>
<reference evidence="5 6" key="1">
    <citation type="submission" date="2011-02" db="EMBL/GenBank/DDBJ databases">
        <title>The Genome Sequence of Sphaeroforma arctica JP610.</title>
        <authorList>
            <consortium name="The Broad Institute Genome Sequencing Platform"/>
            <person name="Russ C."/>
            <person name="Cuomo C."/>
            <person name="Young S.K."/>
            <person name="Zeng Q."/>
            <person name="Gargeya S."/>
            <person name="Alvarado L."/>
            <person name="Berlin A."/>
            <person name="Chapman S.B."/>
            <person name="Chen Z."/>
            <person name="Freedman E."/>
            <person name="Gellesch M."/>
            <person name="Goldberg J."/>
            <person name="Griggs A."/>
            <person name="Gujja S."/>
            <person name="Heilman E."/>
            <person name="Heiman D."/>
            <person name="Howarth C."/>
            <person name="Mehta T."/>
            <person name="Neiman D."/>
            <person name="Pearson M."/>
            <person name="Roberts A."/>
            <person name="Saif S."/>
            <person name="Shea T."/>
            <person name="Shenoy N."/>
            <person name="Sisk P."/>
            <person name="Stolte C."/>
            <person name="Sykes S."/>
            <person name="White J."/>
            <person name="Yandava C."/>
            <person name="Burger G."/>
            <person name="Gray M.W."/>
            <person name="Holland P.W.H."/>
            <person name="King N."/>
            <person name="Lang F.B.F."/>
            <person name="Roger A.J."/>
            <person name="Ruiz-Trillo I."/>
            <person name="Haas B."/>
            <person name="Nusbaum C."/>
            <person name="Birren B."/>
        </authorList>
    </citation>
    <scope>NUCLEOTIDE SEQUENCE [LARGE SCALE GENOMIC DNA]</scope>
    <source>
        <strain evidence="5 6">JP610</strain>
    </source>
</reference>
<dbReference type="GO" id="GO:0085020">
    <property type="term" value="P:protein K6-linked ubiquitination"/>
    <property type="evidence" value="ECO:0007669"/>
    <property type="project" value="TreeGrafter"/>
</dbReference>
<keyword evidence="2 3" id="KW-0040">ANK repeat</keyword>
<feature type="signal peptide" evidence="4">
    <location>
        <begin position="1"/>
        <end position="24"/>
    </location>
</feature>
<dbReference type="GO" id="GO:0004842">
    <property type="term" value="F:ubiquitin-protein transferase activity"/>
    <property type="evidence" value="ECO:0007669"/>
    <property type="project" value="TreeGrafter"/>
</dbReference>
<evidence type="ECO:0000256" key="4">
    <source>
        <dbReference type="SAM" id="SignalP"/>
    </source>
</evidence>
<accession>A0A0L0GBM0</accession>
<dbReference type="GeneID" id="25901966"/>
<dbReference type="InterPro" id="IPR002110">
    <property type="entry name" value="Ankyrin_rpt"/>
</dbReference>